<accession>A0ABN3R1Q2</accession>
<feature type="domain" description="VOC" evidence="1">
    <location>
        <begin position="4"/>
        <end position="122"/>
    </location>
</feature>
<dbReference type="CDD" id="cd08351">
    <property type="entry name" value="ChaP_like"/>
    <property type="match status" value="1"/>
</dbReference>
<dbReference type="Pfam" id="PF00903">
    <property type="entry name" value="Glyoxalase"/>
    <property type="match status" value="1"/>
</dbReference>
<dbReference type="PROSITE" id="PS51819">
    <property type="entry name" value="VOC"/>
    <property type="match status" value="1"/>
</dbReference>
<evidence type="ECO:0000259" key="1">
    <source>
        <dbReference type="PROSITE" id="PS51819"/>
    </source>
</evidence>
<dbReference type="InterPro" id="IPR029068">
    <property type="entry name" value="Glyas_Bleomycin-R_OHBP_Dase"/>
</dbReference>
<dbReference type="Proteomes" id="UP001501447">
    <property type="component" value="Unassembled WGS sequence"/>
</dbReference>
<dbReference type="RefSeq" id="WP_344570884.1">
    <property type="nucleotide sequence ID" value="NZ_BAAARJ010000042.1"/>
</dbReference>
<comment type="caution">
    <text evidence="2">The sequence shown here is derived from an EMBL/GenBank/DDBJ whole genome shotgun (WGS) entry which is preliminary data.</text>
</comment>
<gene>
    <name evidence="2" type="ORF">GCM10009863_67430</name>
</gene>
<sequence length="135" mass="14841">MPIHLNHTIVHATDKKRSAEFLAGLLDLDVKPQFGPFLPVPLANDVTLDFADSGERPIVAQHYAFLVSDEEFDAAFGRIKEAGLTYYPGPDLSRPGEINHRDGGRGVYWLDPDGHVLELLTRPYGSGGRTGAEEQ</sequence>
<dbReference type="EMBL" id="BAAARJ010000042">
    <property type="protein sequence ID" value="GAA2640753.1"/>
    <property type="molecule type" value="Genomic_DNA"/>
</dbReference>
<keyword evidence="3" id="KW-1185">Reference proteome</keyword>
<dbReference type="SUPFAM" id="SSF54593">
    <property type="entry name" value="Glyoxalase/Bleomycin resistance protein/Dihydroxybiphenyl dioxygenase"/>
    <property type="match status" value="1"/>
</dbReference>
<reference evidence="2 3" key="1">
    <citation type="journal article" date="2019" name="Int. J. Syst. Evol. Microbiol.">
        <title>The Global Catalogue of Microorganisms (GCM) 10K type strain sequencing project: providing services to taxonomists for standard genome sequencing and annotation.</title>
        <authorList>
            <consortium name="The Broad Institute Genomics Platform"/>
            <consortium name="The Broad Institute Genome Sequencing Center for Infectious Disease"/>
            <person name="Wu L."/>
            <person name="Ma J."/>
        </authorList>
    </citation>
    <scope>NUCLEOTIDE SEQUENCE [LARGE SCALE GENOMIC DNA]</scope>
    <source>
        <strain evidence="2 3">JCM 16373</strain>
    </source>
</reference>
<dbReference type="Gene3D" id="3.10.180.10">
    <property type="entry name" value="2,3-Dihydroxybiphenyl 1,2-Dioxygenase, domain 1"/>
    <property type="match status" value="1"/>
</dbReference>
<evidence type="ECO:0000313" key="3">
    <source>
        <dbReference type="Proteomes" id="UP001501447"/>
    </source>
</evidence>
<dbReference type="InterPro" id="IPR004360">
    <property type="entry name" value="Glyas_Fos-R_dOase_dom"/>
</dbReference>
<protein>
    <submittedName>
        <fullName evidence="2">VOC family protein</fullName>
    </submittedName>
</protein>
<evidence type="ECO:0000313" key="2">
    <source>
        <dbReference type="EMBL" id="GAA2640753.1"/>
    </source>
</evidence>
<name>A0ABN3R1Q2_9ACTN</name>
<proteinExistence type="predicted"/>
<dbReference type="InterPro" id="IPR037523">
    <property type="entry name" value="VOC_core"/>
</dbReference>
<organism evidence="2 3">
    <name type="scientific">Streptomyces axinellae</name>
    <dbReference type="NCBI Taxonomy" id="552788"/>
    <lineage>
        <taxon>Bacteria</taxon>
        <taxon>Bacillati</taxon>
        <taxon>Actinomycetota</taxon>
        <taxon>Actinomycetes</taxon>
        <taxon>Kitasatosporales</taxon>
        <taxon>Streptomycetaceae</taxon>
        <taxon>Streptomyces</taxon>
    </lineage>
</organism>